<keyword evidence="3" id="KW-1185">Reference proteome</keyword>
<evidence type="ECO:0000256" key="1">
    <source>
        <dbReference type="SAM" id="Phobius"/>
    </source>
</evidence>
<proteinExistence type="predicted"/>
<comment type="caution">
    <text evidence="2">The sequence shown here is derived from an EMBL/GenBank/DDBJ whole genome shotgun (WGS) entry which is preliminary data.</text>
</comment>
<evidence type="ECO:0000313" key="3">
    <source>
        <dbReference type="Proteomes" id="UP000598997"/>
    </source>
</evidence>
<organism evidence="2 3">
    <name type="scientific">Croceicoccus pelagius</name>
    <dbReference type="NCBI Taxonomy" id="1703341"/>
    <lineage>
        <taxon>Bacteria</taxon>
        <taxon>Pseudomonadati</taxon>
        <taxon>Pseudomonadota</taxon>
        <taxon>Alphaproteobacteria</taxon>
        <taxon>Sphingomonadales</taxon>
        <taxon>Erythrobacteraceae</taxon>
        <taxon>Croceicoccus</taxon>
    </lineage>
</organism>
<feature type="transmembrane region" description="Helical" evidence="1">
    <location>
        <begin position="6"/>
        <end position="32"/>
    </location>
</feature>
<name>A0A917DI27_9SPHN</name>
<reference evidence="2 3" key="1">
    <citation type="journal article" date="2014" name="Int. J. Syst. Evol. Microbiol.">
        <title>Complete genome sequence of Corynebacterium casei LMG S-19264T (=DSM 44701T), isolated from a smear-ripened cheese.</title>
        <authorList>
            <consortium name="US DOE Joint Genome Institute (JGI-PGF)"/>
            <person name="Walter F."/>
            <person name="Albersmeier A."/>
            <person name="Kalinowski J."/>
            <person name="Ruckert C."/>
        </authorList>
    </citation>
    <scope>NUCLEOTIDE SEQUENCE [LARGE SCALE GENOMIC DNA]</scope>
    <source>
        <strain evidence="2 3">CGMCC 1.15358</strain>
    </source>
</reference>
<dbReference type="OrthoDB" id="9849353at2"/>
<evidence type="ECO:0000313" key="2">
    <source>
        <dbReference type="EMBL" id="GGD39024.1"/>
    </source>
</evidence>
<keyword evidence="1" id="KW-1133">Transmembrane helix</keyword>
<dbReference type="Proteomes" id="UP000598997">
    <property type="component" value="Unassembled WGS sequence"/>
</dbReference>
<dbReference type="AlphaFoldDB" id="A0A917DI27"/>
<gene>
    <name evidence="2" type="ORF">GCM10010989_11370</name>
</gene>
<dbReference type="EMBL" id="BMIO01000003">
    <property type="protein sequence ID" value="GGD39024.1"/>
    <property type="molecule type" value="Genomic_DNA"/>
</dbReference>
<protein>
    <submittedName>
        <fullName evidence="2">Uncharacterized protein</fullName>
    </submittedName>
</protein>
<dbReference type="RefSeq" id="WP_066763187.1">
    <property type="nucleotide sequence ID" value="NZ_BMIO01000003.1"/>
</dbReference>
<keyword evidence="1" id="KW-0812">Transmembrane</keyword>
<accession>A0A917DI27</accession>
<keyword evidence="1" id="KW-0472">Membrane</keyword>
<sequence>MSDIISGLVAFFFVAAAMGGCVLVGSLLFDLLPVLRDGDDRLRQPLVFPEVSEKPVVRAPANVYRIAPAGRVALPVTAPLRAAA</sequence>